<evidence type="ECO:0008006" key="4">
    <source>
        <dbReference type="Google" id="ProtNLM"/>
    </source>
</evidence>
<feature type="coiled-coil region" evidence="1">
    <location>
        <begin position="114"/>
        <end position="179"/>
    </location>
</feature>
<evidence type="ECO:0000256" key="1">
    <source>
        <dbReference type="SAM" id="Coils"/>
    </source>
</evidence>
<dbReference type="Proteomes" id="UP001365846">
    <property type="component" value="Unassembled WGS sequence"/>
</dbReference>
<evidence type="ECO:0000313" key="2">
    <source>
        <dbReference type="EMBL" id="MEJ8814619.1"/>
    </source>
</evidence>
<accession>A0ABU8VLS7</accession>
<gene>
    <name evidence="2" type="ORF">WKW77_26325</name>
</gene>
<reference evidence="2 3" key="1">
    <citation type="submission" date="2024-03" db="EMBL/GenBank/DDBJ databases">
        <title>Novel species of the genus Variovorax.</title>
        <authorList>
            <person name="Liu Q."/>
            <person name="Xin Y.-H."/>
        </authorList>
    </citation>
    <scope>NUCLEOTIDE SEQUENCE [LARGE SCALE GENOMIC DNA]</scope>
    <source>
        <strain evidence="2 3">KACC 18899</strain>
    </source>
</reference>
<proteinExistence type="predicted"/>
<keyword evidence="1" id="KW-0175">Coiled coil</keyword>
<sequence length="301" mass="33867">MGTAVLFASLFLVGCDGSDVKAAKSLKTPNKNYTLGEMLDMRKFCDVEWSTSTNDRGDKLVQMSCKWKLKGDDIQTAKANLRQRILELQGTKRSELLIISPKSDSEVQAAQRFLKLHKDDIDRLADKVTRLEASAPDPSQGQQRVTSYQLELEAVQGALERERAAIPKLEEQVEFEKTQLVIAAQAPELLKPMLDEAGKVDLAAMEKELESPTFEQRLTYMVDGDRVSRETLQWFFNGKRFTPDWRMGLFSGTELDSPKSDKVTPEWNKYWAANVPFNLAALGAVDPRCALKRKECRSAAS</sequence>
<evidence type="ECO:0000313" key="3">
    <source>
        <dbReference type="Proteomes" id="UP001365846"/>
    </source>
</evidence>
<dbReference type="EMBL" id="JBBKZU010000014">
    <property type="protein sequence ID" value="MEJ8814619.1"/>
    <property type="molecule type" value="Genomic_DNA"/>
</dbReference>
<name>A0ABU8VLS7_9BURK</name>
<organism evidence="2 3">
    <name type="scientific">Variovorax ureilyticus</name>
    <dbReference type="NCBI Taxonomy" id="1836198"/>
    <lineage>
        <taxon>Bacteria</taxon>
        <taxon>Pseudomonadati</taxon>
        <taxon>Pseudomonadota</taxon>
        <taxon>Betaproteobacteria</taxon>
        <taxon>Burkholderiales</taxon>
        <taxon>Comamonadaceae</taxon>
        <taxon>Variovorax</taxon>
    </lineage>
</organism>
<protein>
    <recommendedName>
        <fullName evidence="4">Lipoprotein</fullName>
    </recommendedName>
</protein>
<dbReference type="RefSeq" id="WP_340359849.1">
    <property type="nucleotide sequence ID" value="NZ_JBBKZU010000014.1"/>
</dbReference>
<keyword evidence="3" id="KW-1185">Reference proteome</keyword>
<comment type="caution">
    <text evidence="2">The sequence shown here is derived from an EMBL/GenBank/DDBJ whole genome shotgun (WGS) entry which is preliminary data.</text>
</comment>